<dbReference type="Proteomes" id="UP000468735">
    <property type="component" value="Unassembled WGS sequence"/>
</dbReference>
<dbReference type="OrthoDB" id="3482944at2"/>
<organism evidence="1 2">
    <name type="scientific">Actinomadura rudentiformis</name>
    <dbReference type="NCBI Taxonomy" id="359158"/>
    <lineage>
        <taxon>Bacteria</taxon>
        <taxon>Bacillati</taxon>
        <taxon>Actinomycetota</taxon>
        <taxon>Actinomycetes</taxon>
        <taxon>Streptosporangiales</taxon>
        <taxon>Thermomonosporaceae</taxon>
        <taxon>Actinomadura</taxon>
    </lineage>
</organism>
<gene>
    <name evidence="1" type="ORF">F8566_12915</name>
</gene>
<evidence type="ECO:0000313" key="2">
    <source>
        <dbReference type="Proteomes" id="UP000468735"/>
    </source>
</evidence>
<proteinExistence type="predicted"/>
<protein>
    <submittedName>
        <fullName evidence="1">Uncharacterized protein</fullName>
    </submittedName>
</protein>
<name>A0A6H9Z4C0_9ACTN</name>
<reference evidence="1 2" key="1">
    <citation type="submission" date="2019-09" db="EMBL/GenBank/DDBJ databases">
        <title>Actinomadura physcomitrii sp. nov., a novel actinomycete isolated from moss [Physcomitrium sphaericum (Ludw) Fuernr].</title>
        <authorList>
            <person name="Zhuang X."/>
            <person name="Liu C."/>
        </authorList>
    </citation>
    <scope>NUCLEOTIDE SEQUENCE [LARGE SCALE GENOMIC DNA]</scope>
    <source>
        <strain evidence="1 2">HMC1</strain>
    </source>
</reference>
<evidence type="ECO:0000313" key="1">
    <source>
        <dbReference type="EMBL" id="KAB2349651.1"/>
    </source>
</evidence>
<comment type="caution">
    <text evidence="1">The sequence shown here is derived from an EMBL/GenBank/DDBJ whole genome shotgun (WGS) entry which is preliminary data.</text>
</comment>
<dbReference type="EMBL" id="WBMT01000005">
    <property type="protein sequence ID" value="KAB2349651.1"/>
    <property type="molecule type" value="Genomic_DNA"/>
</dbReference>
<keyword evidence="2" id="KW-1185">Reference proteome</keyword>
<dbReference type="AlphaFoldDB" id="A0A6H9Z4C0"/>
<sequence length="66" mass="7460">MDEQQPQKAFSKRTRTKEGRTYYDNVYAASLEEAYELYGESYMEGAEVDIVPAGAWDLAMGDRGLS</sequence>
<accession>A0A6H9Z4C0</accession>
<dbReference type="RefSeq" id="WP_151560420.1">
    <property type="nucleotide sequence ID" value="NZ_WBMT01000005.1"/>
</dbReference>